<feature type="domain" description="Phospholipase/carboxylesterase/thioesterase" evidence="3">
    <location>
        <begin position="9"/>
        <end position="204"/>
    </location>
</feature>
<organism evidence="4 5">
    <name type="scientific">Leptothrix cholodnii (strain ATCC 51168 / LMG 8142 / SP-6)</name>
    <name type="common">Leptothrix discophora (strain SP-6)</name>
    <dbReference type="NCBI Taxonomy" id="395495"/>
    <lineage>
        <taxon>Bacteria</taxon>
        <taxon>Pseudomonadati</taxon>
        <taxon>Pseudomonadota</taxon>
        <taxon>Betaproteobacteria</taxon>
        <taxon>Burkholderiales</taxon>
        <taxon>Sphaerotilaceae</taxon>
        <taxon>Leptothrix</taxon>
    </lineage>
</organism>
<dbReference type="GO" id="GO:0016787">
    <property type="term" value="F:hydrolase activity"/>
    <property type="evidence" value="ECO:0007669"/>
    <property type="project" value="UniProtKB-KW"/>
</dbReference>
<keyword evidence="5" id="KW-1185">Reference proteome</keyword>
<dbReference type="PANTHER" id="PTHR10655:SF17">
    <property type="entry name" value="LYSOPHOSPHOLIPASE-LIKE PROTEIN 1"/>
    <property type="match status" value="1"/>
</dbReference>
<dbReference type="RefSeq" id="WP_012345823.1">
    <property type="nucleotide sequence ID" value="NC_010524.1"/>
</dbReference>
<evidence type="ECO:0000259" key="3">
    <source>
        <dbReference type="Pfam" id="PF02230"/>
    </source>
</evidence>
<evidence type="ECO:0000313" key="4">
    <source>
        <dbReference type="EMBL" id="ACB33061.1"/>
    </source>
</evidence>
<dbReference type="STRING" id="395495.Lcho_0789"/>
<evidence type="ECO:0000256" key="2">
    <source>
        <dbReference type="ARBA" id="ARBA00022801"/>
    </source>
</evidence>
<dbReference type="InterPro" id="IPR003140">
    <property type="entry name" value="PLipase/COase/thioEstase"/>
</dbReference>
<evidence type="ECO:0000313" key="5">
    <source>
        <dbReference type="Proteomes" id="UP000001693"/>
    </source>
</evidence>
<comment type="similarity">
    <text evidence="1">Belongs to the AB hydrolase superfamily. AB hydrolase 2 family.</text>
</comment>
<dbReference type="MEROPS" id="S09.A43"/>
<dbReference type="KEGG" id="lch:Lcho_0789"/>
<dbReference type="Pfam" id="PF02230">
    <property type="entry name" value="Abhydrolase_2"/>
    <property type="match status" value="1"/>
</dbReference>
<dbReference type="HOGENOM" id="CLU_049413_5_2_4"/>
<dbReference type="EMBL" id="CP001013">
    <property type="protein sequence ID" value="ACB33061.1"/>
    <property type="molecule type" value="Genomic_DNA"/>
</dbReference>
<dbReference type="AlphaFoldDB" id="B1Y184"/>
<dbReference type="OrthoDB" id="9801763at2"/>
<dbReference type="InterPro" id="IPR050565">
    <property type="entry name" value="LYPA1-2/EST-like"/>
</dbReference>
<dbReference type="eggNOG" id="COG0400">
    <property type="taxonomic scope" value="Bacteria"/>
</dbReference>
<accession>B1Y184</accession>
<reference evidence="4 5" key="1">
    <citation type="submission" date="2008-03" db="EMBL/GenBank/DDBJ databases">
        <title>Complete sequence of Leptothrix cholodnii SP-6.</title>
        <authorList>
            <consortium name="US DOE Joint Genome Institute"/>
            <person name="Copeland A."/>
            <person name="Lucas S."/>
            <person name="Lapidus A."/>
            <person name="Glavina del Rio T."/>
            <person name="Dalin E."/>
            <person name="Tice H."/>
            <person name="Bruce D."/>
            <person name="Goodwin L."/>
            <person name="Pitluck S."/>
            <person name="Chertkov O."/>
            <person name="Brettin T."/>
            <person name="Detter J.C."/>
            <person name="Han C."/>
            <person name="Kuske C.R."/>
            <person name="Schmutz J."/>
            <person name="Larimer F."/>
            <person name="Land M."/>
            <person name="Hauser L."/>
            <person name="Kyrpides N."/>
            <person name="Lykidis A."/>
            <person name="Emerson D."/>
            <person name="Richardson P."/>
        </authorList>
    </citation>
    <scope>NUCLEOTIDE SEQUENCE [LARGE SCALE GENOMIC DNA]</scope>
    <source>
        <strain evidence="5">ATCC 51168 / LMG 8142 / SP-6</strain>
    </source>
</reference>
<keyword evidence="2" id="KW-0378">Hydrolase</keyword>
<sequence length="206" mass="21892">MQEALILHRPATAATQLVLLFHGVGSSPENLGPLGQALAVHRPQACIVSVRSPDASDFGSGWQWFSVQGVTEANRPDRVAATMSRFVATVQHWQQETGLSAAATTLLGFSQGAIMALESTQQPTPLAARIVAIAGRYAQPPRVAPASTQVHLMHGDADPVMPVRLSVDALAQLQGLGAQATLDRFPGLGHGIDTRVLDKIVERLRD</sequence>
<gene>
    <name evidence="4" type="ordered locus">Lcho_0789</name>
</gene>
<evidence type="ECO:0000256" key="1">
    <source>
        <dbReference type="ARBA" id="ARBA00006499"/>
    </source>
</evidence>
<dbReference type="PANTHER" id="PTHR10655">
    <property type="entry name" value="LYSOPHOSPHOLIPASE-RELATED"/>
    <property type="match status" value="1"/>
</dbReference>
<dbReference type="NCBIfam" id="NF008525">
    <property type="entry name" value="PRK11460.1"/>
    <property type="match status" value="1"/>
</dbReference>
<name>B1Y184_LEPCP</name>
<protein>
    <submittedName>
        <fullName evidence="4">Phospholipase/Carboxylesterase</fullName>
    </submittedName>
</protein>
<dbReference type="InterPro" id="IPR029058">
    <property type="entry name" value="AB_hydrolase_fold"/>
</dbReference>
<dbReference type="Gene3D" id="3.40.50.1820">
    <property type="entry name" value="alpha/beta hydrolase"/>
    <property type="match status" value="1"/>
</dbReference>
<dbReference type="SUPFAM" id="SSF53474">
    <property type="entry name" value="alpha/beta-Hydrolases"/>
    <property type="match status" value="1"/>
</dbReference>
<proteinExistence type="inferred from homology"/>
<dbReference type="Proteomes" id="UP000001693">
    <property type="component" value="Chromosome"/>
</dbReference>